<sequence>MSCLSEELRRFFVVSRFYLATPYPSLKWALSFARRTTYGTALVTGLRLSESPILHTCFLYRACSHPMPDCGGYASS</sequence>
<name>E5AFE4_LEPMJ</name>
<organism evidence="1 2">
    <name type="scientific">Leptosphaeria maculans (strain JN3 / isolate v23.1.3 / race Av1-4-5-6-7-8)</name>
    <name type="common">Blackleg fungus</name>
    <name type="synonym">Phoma lingam</name>
    <dbReference type="NCBI Taxonomy" id="985895"/>
    <lineage>
        <taxon>Eukaryota</taxon>
        <taxon>Fungi</taxon>
        <taxon>Dikarya</taxon>
        <taxon>Ascomycota</taxon>
        <taxon>Pezizomycotina</taxon>
        <taxon>Dothideomycetes</taxon>
        <taxon>Pleosporomycetidae</taxon>
        <taxon>Pleosporales</taxon>
        <taxon>Pleosporineae</taxon>
        <taxon>Leptosphaeriaceae</taxon>
        <taxon>Plenodomus</taxon>
        <taxon>Plenodomus lingam/Leptosphaeria maculans species complex</taxon>
    </lineage>
</organism>
<gene>
    <name evidence="1" type="ORF">LEMA_uP007200.1</name>
</gene>
<evidence type="ECO:0000313" key="1">
    <source>
        <dbReference type="EMBL" id="CBY01933.1"/>
    </source>
</evidence>
<dbReference type="InParanoid" id="E5AFE4"/>
<accession>E5AFE4</accession>
<keyword evidence="2" id="KW-1185">Reference proteome</keyword>
<dbReference type="HOGENOM" id="CLU_2654961_0_0_1"/>
<dbReference type="VEuPathDB" id="FungiDB:LEMA_uP007200.1"/>
<protein>
    <submittedName>
        <fullName evidence="1">Predicted protein</fullName>
    </submittedName>
</protein>
<reference evidence="2" key="1">
    <citation type="journal article" date="2011" name="Nat. Commun.">
        <title>Effector diversification within compartments of the Leptosphaeria maculans genome affected by Repeat-Induced Point mutations.</title>
        <authorList>
            <person name="Rouxel T."/>
            <person name="Grandaubert J."/>
            <person name="Hane J.K."/>
            <person name="Hoede C."/>
            <person name="van de Wouw A.P."/>
            <person name="Couloux A."/>
            <person name="Dominguez V."/>
            <person name="Anthouard V."/>
            <person name="Bally P."/>
            <person name="Bourras S."/>
            <person name="Cozijnsen A.J."/>
            <person name="Ciuffetti L.M."/>
            <person name="Degrave A."/>
            <person name="Dilmaghani A."/>
            <person name="Duret L."/>
            <person name="Fudal I."/>
            <person name="Goodwin S.B."/>
            <person name="Gout L."/>
            <person name="Glaser N."/>
            <person name="Linglin J."/>
            <person name="Kema G.H.J."/>
            <person name="Lapalu N."/>
            <person name="Lawrence C.B."/>
            <person name="May K."/>
            <person name="Meyer M."/>
            <person name="Ollivier B."/>
            <person name="Poulain J."/>
            <person name="Schoch C.L."/>
            <person name="Simon A."/>
            <person name="Spatafora J.W."/>
            <person name="Stachowiak A."/>
            <person name="Turgeon B.G."/>
            <person name="Tyler B.M."/>
            <person name="Vincent D."/>
            <person name="Weissenbach J."/>
            <person name="Amselem J."/>
            <person name="Quesneville H."/>
            <person name="Oliver R.P."/>
            <person name="Wincker P."/>
            <person name="Balesdent M.-H."/>
            <person name="Howlett B.J."/>
        </authorList>
    </citation>
    <scope>NUCLEOTIDE SEQUENCE [LARGE SCALE GENOMIC DNA]</scope>
    <source>
        <strain evidence="2">JN3 / isolate v23.1.3 / race Av1-4-5-6-7-8</strain>
    </source>
</reference>
<dbReference type="AlphaFoldDB" id="E5AFE4"/>
<evidence type="ECO:0000313" key="2">
    <source>
        <dbReference type="Proteomes" id="UP000002668"/>
    </source>
</evidence>
<dbReference type="EMBL" id="FP929139">
    <property type="protein sequence ID" value="CBY01933.1"/>
    <property type="molecule type" value="Genomic_DNA"/>
</dbReference>
<proteinExistence type="predicted"/>
<dbReference type="Proteomes" id="UP000002668">
    <property type="component" value="Genome"/>
</dbReference>